<name>A0A8J2NT52_9HEXA</name>
<reference evidence="2" key="1">
    <citation type="submission" date="2021-06" db="EMBL/GenBank/DDBJ databases">
        <authorList>
            <person name="Hodson N. C."/>
            <person name="Mongue J. A."/>
            <person name="Jaron S. K."/>
        </authorList>
    </citation>
    <scope>NUCLEOTIDE SEQUENCE</scope>
</reference>
<feature type="non-terminal residue" evidence="2">
    <location>
        <position position="1"/>
    </location>
</feature>
<feature type="compositionally biased region" description="Polar residues" evidence="1">
    <location>
        <begin position="84"/>
        <end position="93"/>
    </location>
</feature>
<feature type="region of interest" description="Disordered" evidence="1">
    <location>
        <begin position="43"/>
        <end position="71"/>
    </location>
</feature>
<feature type="region of interest" description="Disordered" evidence="1">
    <location>
        <begin position="84"/>
        <end position="126"/>
    </location>
</feature>
<dbReference type="AlphaFoldDB" id="A0A8J2NT52"/>
<proteinExistence type="predicted"/>
<gene>
    <name evidence="2" type="ORF">AFUS01_LOCUS9469</name>
</gene>
<keyword evidence="3" id="KW-1185">Reference proteome</keyword>
<evidence type="ECO:0000256" key="1">
    <source>
        <dbReference type="SAM" id="MobiDB-lite"/>
    </source>
</evidence>
<feature type="region of interest" description="Disordered" evidence="1">
    <location>
        <begin position="218"/>
        <end position="250"/>
    </location>
</feature>
<dbReference type="Proteomes" id="UP000708208">
    <property type="component" value="Unassembled WGS sequence"/>
</dbReference>
<sequence length="262" mass="28843">ILIHGTIILFDLSGPTTRPRSCNTSTSSIEDEGVVHLTSQIDLLESPPRTNPASGTVTEPLTSDPSSQQPRSIYSFMRRVNGSKRSTNYTHHPQTVPKATHVRASTSNKKVNNENQKNPDQLFDKDPEERIQKVGSPVLKTFERPEGNPKGKFGVTKRKPSEFPAFFNAEASSIVPISTDEEGANNVTLLRTPISVDTTGKRSTKEVSASGRIALRNATQGNLNSNPQKRAMLSRPTSRPSRRRANESTISAEYSNVMDLFK</sequence>
<evidence type="ECO:0000313" key="3">
    <source>
        <dbReference type="Proteomes" id="UP000708208"/>
    </source>
</evidence>
<comment type="caution">
    <text evidence="2">The sequence shown here is derived from an EMBL/GenBank/DDBJ whole genome shotgun (WGS) entry which is preliminary data.</text>
</comment>
<organism evidence="2 3">
    <name type="scientific">Allacma fusca</name>
    <dbReference type="NCBI Taxonomy" id="39272"/>
    <lineage>
        <taxon>Eukaryota</taxon>
        <taxon>Metazoa</taxon>
        <taxon>Ecdysozoa</taxon>
        <taxon>Arthropoda</taxon>
        <taxon>Hexapoda</taxon>
        <taxon>Collembola</taxon>
        <taxon>Symphypleona</taxon>
        <taxon>Sminthuridae</taxon>
        <taxon>Allacma</taxon>
    </lineage>
</organism>
<accession>A0A8J2NT52</accession>
<dbReference type="EMBL" id="CAJVCH010068089">
    <property type="protein sequence ID" value="CAG7720183.1"/>
    <property type="molecule type" value="Genomic_DNA"/>
</dbReference>
<evidence type="ECO:0000313" key="2">
    <source>
        <dbReference type="EMBL" id="CAG7720183.1"/>
    </source>
</evidence>
<feature type="compositionally biased region" description="Polar residues" evidence="1">
    <location>
        <begin position="51"/>
        <end position="71"/>
    </location>
</feature>
<protein>
    <submittedName>
        <fullName evidence="2">Uncharacterized protein</fullName>
    </submittedName>
</protein>
<feature type="compositionally biased region" description="Polar residues" evidence="1">
    <location>
        <begin position="103"/>
        <end position="119"/>
    </location>
</feature>
<feature type="compositionally biased region" description="Polar residues" evidence="1">
    <location>
        <begin position="218"/>
        <end position="228"/>
    </location>
</feature>